<name>A0ABD1EA56_HYPHA</name>
<dbReference type="PANTHER" id="PTHR24379">
    <property type="entry name" value="KRAB AND ZINC FINGER DOMAIN-CONTAINING"/>
    <property type="match status" value="1"/>
</dbReference>
<keyword evidence="4" id="KW-0862">Zinc</keyword>
<dbReference type="InterPro" id="IPR013087">
    <property type="entry name" value="Znf_C2H2_type"/>
</dbReference>
<feature type="coiled-coil region" evidence="6">
    <location>
        <begin position="58"/>
        <end position="117"/>
    </location>
</feature>
<dbReference type="Pfam" id="PF00096">
    <property type="entry name" value="zf-C2H2"/>
    <property type="match status" value="5"/>
</dbReference>
<feature type="domain" description="C2H2-type" evidence="8">
    <location>
        <begin position="416"/>
        <end position="444"/>
    </location>
</feature>
<dbReference type="SMART" id="SM00355">
    <property type="entry name" value="ZnF_C2H2"/>
    <property type="match status" value="15"/>
</dbReference>
<keyword evidence="1" id="KW-0479">Metal-binding</keyword>
<feature type="domain" description="C2H2-type" evidence="8">
    <location>
        <begin position="388"/>
        <end position="416"/>
    </location>
</feature>
<evidence type="ECO:0000256" key="3">
    <source>
        <dbReference type="ARBA" id="ARBA00022771"/>
    </source>
</evidence>
<keyword evidence="2" id="KW-0677">Repeat</keyword>
<dbReference type="InterPro" id="IPR036236">
    <property type="entry name" value="Znf_C2H2_sf"/>
</dbReference>
<feature type="domain" description="C2H2-type" evidence="8">
    <location>
        <begin position="613"/>
        <end position="640"/>
    </location>
</feature>
<keyword evidence="6" id="KW-0175">Coiled coil</keyword>
<evidence type="ECO:0000313" key="10">
    <source>
        <dbReference type="Proteomes" id="UP001566132"/>
    </source>
</evidence>
<dbReference type="SUPFAM" id="SSF57667">
    <property type="entry name" value="beta-beta-alpha zinc fingers"/>
    <property type="match status" value="4"/>
</dbReference>
<dbReference type="FunFam" id="3.30.160.60:FF:000688">
    <property type="entry name" value="zinc finger protein 197 isoform X1"/>
    <property type="match status" value="1"/>
</dbReference>
<evidence type="ECO:0000256" key="5">
    <source>
        <dbReference type="PROSITE-ProRule" id="PRU00042"/>
    </source>
</evidence>
<dbReference type="Gene3D" id="3.30.160.60">
    <property type="entry name" value="Classic Zinc Finger"/>
    <property type="match status" value="8"/>
</dbReference>
<proteinExistence type="predicted"/>
<dbReference type="PROSITE" id="PS00028">
    <property type="entry name" value="ZINC_FINGER_C2H2_1"/>
    <property type="match status" value="8"/>
</dbReference>
<organism evidence="9 10">
    <name type="scientific">Hypothenemus hampei</name>
    <name type="common">Coffee berry borer</name>
    <dbReference type="NCBI Taxonomy" id="57062"/>
    <lineage>
        <taxon>Eukaryota</taxon>
        <taxon>Metazoa</taxon>
        <taxon>Ecdysozoa</taxon>
        <taxon>Arthropoda</taxon>
        <taxon>Hexapoda</taxon>
        <taxon>Insecta</taxon>
        <taxon>Pterygota</taxon>
        <taxon>Neoptera</taxon>
        <taxon>Endopterygota</taxon>
        <taxon>Coleoptera</taxon>
        <taxon>Polyphaga</taxon>
        <taxon>Cucujiformia</taxon>
        <taxon>Curculionidae</taxon>
        <taxon>Scolytinae</taxon>
        <taxon>Hypothenemus</taxon>
    </lineage>
</organism>
<dbReference type="Pfam" id="PF13894">
    <property type="entry name" value="zf-C2H2_4"/>
    <property type="match status" value="1"/>
</dbReference>
<keyword evidence="10" id="KW-1185">Reference proteome</keyword>
<dbReference type="FunFam" id="3.30.160.60:FF:000110">
    <property type="entry name" value="Zinc finger protein-like"/>
    <property type="match status" value="1"/>
</dbReference>
<dbReference type="PANTHER" id="PTHR24379:SF121">
    <property type="entry name" value="C2H2-TYPE DOMAIN-CONTAINING PROTEIN"/>
    <property type="match status" value="1"/>
</dbReference>
<dbReference type="GO" id="GO:0008270">
    <property type="term" value="F:zinc ion binding"/>
    <property type="evidence" value="ECO:0007669"/>
    <property type="project" value="UniProtKB-KW"/>
</dbReference>
<feature type="compositionally biased region" description="Acidic residues" evidence="7">
    <location>
        <begin position="238"/>
        <end position="263"/>
    </location>
</feature>
<dbReference type="Proteomes" id="UP001566132">
    <property type="component" value="Unassembled WGS sequence"/>
</dbReference>
<feature type="domain" description="C2H2-type" evidence="8">
    <location>
        <begin position="557"/>
        <end position="584"/>
    </location>
</feature>
<evidence type="ECO:0000256" key="6">
    <source>
        <dbReference type="SAM" id="Coils"/>
    </source>
</evidence>
<dbReference type="AlphaFoldDB" id="A0ABD1EA56"/>
<gene>
    <name evidence="9" type="ORF">ABEB36_012107</name>
</gene>
<evidence type="ECO:0000256" key="2">
    <source>
        <dbReference type="ARBA" id="ARBA00022737"/>
    </source>
</evidence>
<feature type="domain" description="C2H2-type" evidence="8">
    <location>
        <begin position="641"/>
        <end position="668"/>
    </location>
</feature>
<evidence type="ECO:0000256" key="7">
    <source>
        <dbReference type="SAM" id="MobiDB-lite"/>
    </source>
</evidence>
<accession>A0ABD1EA56</accession>
<protein>
    <recommendedName>
        <fullName evidence="8">C2H2-type domain-containing protein</fullName>
    </recommendedName>
</protein>
<dbReference type="EMBL" id="JBDJPC010000009">
    <property type="protein sequence ID" value="KAL1491523.1"/>
    <property type="molecule type" value="Genomic_DNA"/>
</dbReference>
<keyword evidence="3 5" id="KW-0863">Zinc-finger</keyword>
<evidence type="ECO:0000259" key="8">
    <source>
        <dbReference type="PROSITE" id="PS50157"/>
    </source>
</evidence>
<evidence type="ECO:0000313" key="9">
    <source>
        <dbReference type="EMBL" id="KAL1491523.1"/>
    </source>
</evidence>
<feature type="domain" description="C2H2-type" evidence="8">
    <location>
        <begin position="355"/>
        <end position="383"/>
    </location>
</feature>
<feature type="domain" description="C2H2-type" evidence="8">
    <location>
        <begin position="509"/>
        <end position="531"/>
    </location>
</feature>
<reference evidence="9 10" key="1">
    <citation type="submission" date="2024-05" db="EMBL/GenBank/DDBJ databases">
        <title>Genetic variation in Jamaican populations of the coffee berry borer (Hypothenemus hampei).</title>
        <authorList>
            <person name="Errbii M."/>
            <person name="Myrie A."/>
        </authorList>
    </citation>
    <scope>NUCLEOTIDE SEQUENCE [LARGE SCALE GENOMIC DNA]</scope>
    <source>
        <strain evidence="9">JA-Hopewell-2020-01-JO</strain>
        <tissue evidence="9">Whole body</tissue>
    </source>
</reference>
<dbReference type="GO" id="GO:0030674">
    <property type="term" value="F:protein-macromolecule adaptor activity"/>
    <property type="evidence" value="ECO:0007669"/>
    <property type="project" value="UniProtKB-ARBA"/>
</dbReference>
<evidence type="ECO:0000256" key="1">
    <source>
        <dbReference type="ARBA" id="ARBA00022723"/>
    </source>
</evidence>
<feature type="domain" description="C2H2-type" evidence="8">
    <location>
        <begin position="585"/>
        <end position="612"/>
    </location>
</feature>
<evidence type="ECO:0000256" key="4">
    <source>
        <dbReference type="ARBA" id="ARBA00022833"/>
    </source>
</evidence>
<comment type="caution">
    <text evidence="9">The sequence shown here is derived from an EMBL/GenBank/DDBJ whole genome shotgun (WGS) entry which is preliminary data.</text>
</comment>
<sequence>MNVTELSDMQDRYLDGESFQLIYEQLLNIKVNEDLILPMMCSKCLQGLEKVFKFVNKLKNIHLKLEEAAIEISNLNKDSISDYIQNKQVIIRNFIKYNGVEVKMEETLIKNEKLNREFSVTESSDGDDDGPLVDNVGKIINLSSKLKNKKKTENAETGLVAELSEMCPICSKKTRNPPKHLETVHFINWINCACLKCSFQANDREALIKHYKECNEDKFQVYITNSSLKEESPFGNDSDFELDDSNVKESEDESEDLEDDEEDLQKKKVRHRRYVCKKCDNVKFATYEDIESHLKQVHSEESKCILCKQESSNPFGLLYHMMVKHGKLKCCRLCLISFKNSDQLNAHYKSDEHNTKCGLCGKQFEKRKALYEHRRKKHLHPQSENQRYKCPECPKEFANSNNIRRHIMVAHNDLRFLCDTCGQSYTTKRNLRLHIQKFHEGIKVQTKTTKKNFFCESCGRELKIFHKYAIAMHRAKHKGHNFVCKKCYDSFVTEKEFRKHVQEFEHQLFECDKCSSQFVREENLKLHLKNHEAPGWNKNMYAKWGKSALLRNEKGEFQCSYCPKVFKDKQRLDNHVRVHTNERPYKCHICSKGFKTWIHRKTHLNIHLGIKKWTCKYCSKSFTNSSTLKGHEMIHTGERPHHCPECRKGFITSSAMKKHRMIHLKRENLDFKKEKRHIRPTDRVESDVDHSSLFYNDEEHLFSGSDVHYESFCETSKEPSIGLISIEKELPC</sequence>
<feature type="region of interest" description="Disordered" evidence="7">
    <location>
        <begin position="229"/>
        <end position="263"/>
    </location>
</feature>
<dbReference type="PROSITE" id="PS50157">
    <property type="entry name" value="ZINC_FINGER_C2H2_2"/>
    <property type="match status" value="8"/>
</dbReference>